<dbReference type="STRING" id="1415166.NONO_c03630"/>
<dbReference type="KEGG" id="nno:NONO_c03630"/>
<dbReference type="PATRIC" id="fig|1415166.3.peg.363"/>
<feature type="domain" description="DUF8017" evidence="3">
    <location>
        <begin position="225"/>
        <end position="400"/>
    </location>
</feature>
<feature type="compositionally biased region" description="Pro residues" evidence="1">
    <location>
        <begin position="80"/>
        <end position="90"/>
    </location>
</feature>
<evidence type="ECO:0000259" key="3">
    <source>
        <dbReference type="Pfam" id="PF26056"/>
    </source>
</evidence>
<dbReference type="HOGENOM" id="CLU_684816_0_0_11"/>
<name>W5T7J9_9NOCA</name>
<dbReference type="InterPro" id="IPR058330">
    <property type="entry name" value="DUF8017"/>
</dbReference>
<evidence type="ECO:0000256" key="2">
    <source>
        <dbReference type="SAM" id="Phobius"/>
    </source>
</evidence>
<feature type="compositionally biased region" description="Low complexity" evidence="1">
    <location>
        <begin position="91"/>
        <end position="114"/>
    </location>
</feature>
<dbReference type="RefSeq" id="WP_025346714.1">
    <property type="nucleotide sequence ID" value="NZ_CP006850.1"/>
</dbReference>
<feature type="region of interest" description="Disordered" evidence="1">
    <location>
        <begin position="1"/>
        <end position="143"/>
    </location>
</feature>
<keyword evidence="2" id="KW-0472">Membrane</keyword>
<keyword evidence="2" id="KW-1133">Transmembrane helix</keyword>
<gene>
    <name evidence="4" type="ORF">NONO_c03630</name>
</gene>
<reference evidence="4 5" key="1">
    <citation type="journal article" date="2014" name="Appl. Environ. Microbiol.">
        <title>Insights into the Microbial Degradation of Rubber and Gutta-Percha by Analysis of the Complete Genome of Nocardia nova SH22a.</title>
        <authorList>
            <person name="Luo Q."/>
            <person name="Hiessl S."/>
            <person name="Poehlein A."/>
            <person name="Daniel R."/>
            <person name="Steinbuchel A."/>
        </authorList>
    </citation>
    <scope>NUCLEOTIDE SEQUENCE [LARGE SCALE GENOMIC DNA]</scope>
    <source>
        <strain evidence="4">SH22a</strain>
    </source>
</reference>
<protein>
    <recommendedName>
        <fullName evidence="3">DUF8017 domain-containing protein</fullName>
    </recommendedName>
</protein>
<evidence type="ECO:0000313" key="4">
    <source>
        <dbReference type="EMBL" id="AHH15177.1"/>
    </source>
</evidence>
<keyword evidence="5" id="KW-1185">Reference proteome</keyword>
<dbReference type="Proteomes" id="UP000019150">
    <property type="component" value="Chromosome"/>
</dbReference>
<sequence>MDTGSGRNRGGFEPEEDPAAWRAPASGGPESAPTEAIPYTPGGVPNGAASQATPWSRPEPAFGGTDAPTTAFGWVGQAPGPEPAPAPNFPPQQQFPSPLGSEPGWQPQQAGPQAHSFWNPEQQPPTAQFPSPQPPAGPPPKRRKALLLSGIGVLAVIAVGVTVAIVTSGNSGDATAAKSGTPSMVSALSTENQPPPPQSPPAAPPSHPAPKPRPGQAPPPGEAPPPTIPGYQVVQILDRGAAYDAPADWKPAEVPTAVWGSGSDTLEVAGLTQDGKNYCPNYTRTNAFLTMSQQADPAVAAADVGKRIGAFGWTGAKITNSSAAEQMVSADGQLHGMFVETTGSAPAPSPGCATTFSVYTFAFPSENGNFVMTVAADTGVDHAVDQATAKRILSTIRPLPAR</sequence>
<dbReference type="eggNOG" id="ENOG5033F0Y">
    <property type="taxonomic scope" value="Bacteria"/>
</dbReference>
<evidence type="ECO:0000313" key="5">
    <source>
        <dbReference type="Proteomes" id="UP000019150"/>
    </source>
</evidence>
<dbReference type="EMBL" id="CP006850">
    <property type="protein sequence ID" value="AHH15177.1"/>
    <property type="molecule type" value="Genomic_DNA"/>
</dbReference>
<dbReference type="AlphaFoldDB" id="W5T7J9"/>
<feature type="transmembrane region" description="Helical" evidence="2">
    <location>
        <begin position="145"/>
        <end position="166"/>
    </location>
</feature>
<proteinExistence type="predicted"/>
<keyword evidence="2" id="KW-0812">Transmembrane</keyword>
<feature type="region of interest" description="Disordered" evidence="1">
    <location>
        <begin position="170"/>
        <end position="230"/>
    </location>
</feature>
<accession>W5T7J9</accession>
<dbReference type="OrthoDB" id="5186353at2"/>
<evidence type="ECO:0000256" key="1">
    <source>
        <dbReference type="SAM" id="MobiDB-lite"/>
    </source>
</evidence>
<organism evidence="4 5">
    <name type="scientific">Nocardia nova SH22a</name>
    <dbReference type="NCBI Taxonomy" id="1415166"/>
    <lineage>
        <taxon>Bacteria</taxon>
        <taxon>Bacillati</taxon>
        <taxon>Actinomycetota</taxon>
        <taxon>Actinomycetes</taxon>
        <taxon>Mycobacteriales</taxon>
        <taxon>Nocardiaceae</taxon>
        <taxon>Nocardia</taxon>
    </lineage>
</organism>
<dbReference type="Pfam" id="PF26056">
    <property type="entry name" value="DUF8017"/>
    <property type="match status" value="1"/>
</dbReference>
<feature type="compositionally biased region" description="Polar residues" evidence="1">
    <location>
        <begin position="170"/>
        <end position="192"/>
    </location>
</feature>
<feature type="compositionally biased region" description="Pro residues" evidence="1">
    <location>
        <begin position="193"/>
        <end position="228"/>
    </location>
</feature>